<feature type="domain" description="VTT" evidence="8">
    <location>
        <begin position="38"/>
        <end position="169"/>
    </location>
</feature>
<keyword evidence="3 7" id="KW-1003">Cell membrane</keyword>
<evidence type="ECO:0000256" key="4">
    <source>
        <dbReference type="ARBA" id="ARBA00022692"/>
    </source>
</evidence>
<evidence type="ECO:0000256" key="6">
    <source>
        <dbReference type="ARBA" id="ARBA00023136"/>
    </source>
</evidence>
<evidence type="ECO:0000256" key="3">
    <source>
        <dbReference type="ARBA" id="ARBA00022475"/>
    </source>
</evidence>
<feature type="transmembrane region" description="Helical" evidence="7">
    <location>
        <begin position="65"/>
        <end position="85"/>
    </location>
</feature>
<keyword evidence="6 7" id="KW-0472">Membrane</keyword>
<dbReference type="PANTHER" id="PTHR30353:SF0">
    <property type="entry name" value="TRANSMEMBRANE PROTEIN"/>
    <property type="match status" value="1"/>
</dbReference>
<name>A0A9W6RMF4_9ACTN</name>
<feature type="transmembrane region" description="Helical" evidence="7">
    <location>
        <begin position="181"/>
        <end position="202"/>
    </location>
</feature>
<evidence type="ECO:0000256" key="5">
    <source>
        <dbReference type="ARBA" id="ARBA00022989"/>
    </source>
</evidence>
<evidence type="ECO:0000259" key="8">
    <source>
        <dbReference type="Pfam" id="PF09335"/>
    </source>
</evidence>
<feature type="transmembrane region" description="Helical" evidence="7">
    <location>
        <begin position="12"/>
        <end position="38"/>
    </location>
</feature>
<reference evidence="9" key="1">
    <citation type="submission" date="2023-03" db="EMBL/GenBank/DDBJ databases">
        <title>Actinoallomurus iriomotensis NBRC 103681.</title>
        <authorList>
            <person name="Ichikawa N."/>
            <person name="Sato H."/>
            <person name="Tonouchi N."/>
        </authorList>
    </citation>
    <scope>NUCLEOTIDE SEQUENCE</scope>
    <source>
        <strain evidence="9">NBRC 103681</strain>
    </source>
</reference>
<feature type="transmembrane region" description="Helical" evidence="7">
    <location>
        <begin position="149"/>
        <end position="169"/>
    </location>
</feature>
<gene>
    <name evidence="9" type="ORF">Airi01_068530</name>
</gene>
<dbReference type="RefSeq" id="WP_285629445.1">
    <property type="nucleotide sequence ID" value="NZ_BSTJ01000009.1"/>
</dbReference>
<comment type="similarity">
    <text evidence="2 7">Belongs to the DedA family.</text>
</comment>
<dbReference type="GO" id="GO:0005886">
    <property type="term" value="C:plasma membrane"/>
    <property type="evidence" value="ECO:0007669"/>
    <property type="project" value="UniProtKB-SubCell"/>
</dbReference>
<dbReference type="InterPro" id="IPR032818">
    <property type="entry name" value="DedA-like"/>
</dbReference>
<dbReference type="AlphaFoldDB" id="A0A9W6RMF4"/>
<protein>
    <submittedName>
        <fullName evidence="9">Membrane protein</fullName>
    </submittedName>
</protein>
<dbReference type="Proteomes" id="UP001165135">
    <property type="component" value="Unassembled WGS sequence"/>
</dbReference>
<comment type="subcellular location">
    <subcellularLocation>
        <location evidence="1 7">Cell membrane</location>
        <topology evidence="1 7">Multi-pass membrane protein</topology>
    </subcellularLocation>
</comment>
<evidence type="ECO:0000313" key="10">
    <source>
        <dbReference type="Proteomes" id="UP001165135"/>
    </source>
</evidence>
<evidence type="ECO:0000256" key="2">
    <source>
        <dbReference type="ARBA" id="ARBA00010792"/>
    </source>
</evidence>
<sequence>MALAVNVMDPKSLIEAFGLIGVLVIIFAETGLLVGFFLPGDTLLVTAGIYTAAGTTLAHPLPLPVLMIGAPVAAIAGAQVGHFLGARYGRKLFERPKSRIFRQEHVDKAEHYFNKFGPAKAVVLARFVPVVRTFLNPLAGMLEMSAIRFFVWNVVGAVLWTEAIILLGRFLGDRVKGIDKYVLPVVAVAVLLSVVPVLREVFRGRRQDSYKSPKTQQPTGRHRR</sequence>
<accession>A0A9W6RMF4</accession>
<dbReference type="Pfam" id="PF09335">
    <property type="entry name" value="VTT_dom"/>
    <property type="match status" value="1"/>
</dbReference>
<proteinExistence type="inferred from homology"/>
<evidence type="ECO:0000313" key="9">
    <source>
        <dbReference type="EMBL" id="GLY78586.1"/>
    </source>
</evidence>
<keyword evidence="5 7" id="KW-1133">Transmembrane helix</keyword>
<evidence type="ECO:0000256" key="7">
    <source>
        <dbReference type="RuleBase" id="RU367016"/>
    </source>
</evidence>
<dbReference type="EMBL" id="BSTJ01000009">
    <property type="protein sequence ID" value="GLY78586.1"/>
    <property type="molecule type" value="Genomic_DNA"/>
</dbReference>
<dbReference type="InterPro" id="IPR032816">
    <property type="entry name" value="VTT_dom"/>
</dbReference>
<evidence type="ECO:0000256" key="1">
    <source>
        <dbReference type="ARBA" id="ARBA00004651"/>
    </source>
</evidence>
<organism evidence="9 10">
    <name type="scientific">Actinoallomurus iriomotensis</name>
    <dbReference type="NCBI Taxonomy" id="478107"/>
    <lineage>
        <taxon>Bacteria</taxon>
        <taxon>Bacillati</taxon>
        <taxon>Actinomycetota</taxon>
        <taxon>Actinomycetes</taxon>
        <taxon>Streptosporangiales</taxon>
        <taxon>Thermomonosporaceae</taxon>
        <taxon>Actinoallomurus</taxon>
    </lineage>
</organism>
<comment type="caution">
    <text evidence="9">The sequence shown here is derived from an EMBL/GenBank/DDBJ whole genome shotgun (WGS) entry which is preliminary data.</text>
</comment>
<dbReference type="PANTHER" id="PTHR30353">
    <property type="entry name" value="INNER MEMBRANE PROTEIN DEDA-RELATED"/>
    <property type="match status" value="1"/>
</dbReference>
<keyword evidence="4 7" id="KW-0812">Transmembrane</keyword>